<keyword evidence="2" id="KW-1185">Reference proteome</keyword>
<dbReference type="EMBL" id="RCHU02000002">
    <property type="protein sequence ID" value="KAL3603660.1"/>
    <property type="molecule type" value="Genomic_DNA"/>
</dbReference>
<evidence type="ECO:0000313" key="2">
    <source>
        <dbReference type="Proteomes" id="UP000309997"/>
    </source>
</evidence>
<gene>
    <name evidence="1" type="ORF">D5086_004519</name>
</gene>
<organism evidence="1 2">
    <name type="scientific">Populus alba</name>
    <name type="common">White poplar</name>
    <dbReference type="NCBI Taxonomy" id="43335"/>
    <lineage>
        <taxon>Eukaryota</taxon>
        <taxon>Viridiplantae</taxon>
        <taxon>Streptophyta</taxon>
        <taxon>Embryophyta</taxon>
        <taxon>Tracheophyta</taxon>
        <taxon>Spermatophyta</taxon>
        <taxon>Magnoliopsida</taxon>
        <taxon>eudicotyledons</taxon>
        <taxon>Gunneridae</taxon>
        <taxon>Pentapetalae</taxon>
        <taxon>rosids</taxon>
        <taxon>fabids</taxon>
        <taxon>Malpighiales</taxon>
        <taxon>Salicaceae</taxon>
        <taxon>Saliceae</taxon>
        <taxon>Populus</taxon>
    </lineage>
</organism>
<evidence type="ECO:0000313" key="1">
    <source>
        <dbReference type="EMBL" id="KAL3603660.1"/>
    </source>
</evidence>
<reference evidence="1 2" key="1">
    <citation type="journal article" date="2024" name="Plant Biotechnol. J.">
        <title>Genome and CRISPR/Cas9 system of a widespread forest tree (Populus alba) in the world.</title>
        <authorList>
            <person name="Liu Y.J."/>
            <person name="Jiang P.F."/>
            <person name="Han X.M."/>
            <person name="Li X.Y."/>
            <person name="Wang H.M."/>
            <person name="Wang Y.J."/>
            <person name="Wang X.X."/>
            <person name="Zeng Q.Y."/>
        </authorList>
    </citation>
    <scope>NUCLEOTIDE SEQUENCE [LARGE SCALE GENOMIC DNA]</scope>
    <source>
        <strain evidence="2">cv. PAL-ZL1</strain>
    </source>
</reference>
<dbReference type="Proteomes" id="UP000309997">
    <property type="component" value="Unassembled WGS sequence"/>
</dbReference>
<sequence>MIAMAMKSYQSHAELLVKEYLLADPLIPYTSIIGGICACKMVYDLTNLFSAVYFKSYSSLTKSQRIEWNNRAISTFHAVFIATMALYFVFCSDLFSDQFPGGLVTFQSSALSTFALGVSVGYFISDLGMIIWVYPSLGGMEYVIHHFLSMISVAYSMLTGEGQLYAYMVLISETTTPGVNLRWYLDIAGMKRSKAYLVNGVVIFFAWLLGYSCLSTCFTMSPCTNIRRLIVLLSDLKKCFILPYPKQLRNNVIKPRQTNARLWTTLGTSGASSAICHELDVVLEDFQGDEKDISEAALNNISNWSCTYKQAMYTSTHATDRVCLFCAFSPPLSMSTSTIGSLVKKERVFFLFTDGCRSNSRGEIGYRSTLTSRKIEGLARHLLPLILDHLLIPPETSVSSESRVKLASASTGQDVIFGGARAIFRQIEKRVLKSGVRRGNLLFQTVKVATCSGIVIHHWSIN</sequence>
<name>A0ACC4CQS0_POPAL</name>
<protein>
    <submittedName>
        <fullName evidence="1">Uncharacterized protein</fullName>
    </submittedName>
</protein>
<comment type="caution">
    <text evidence="1">The sequence shown here is derived from an EMBL/GenBank/DDBJ whole genome shotgun (WGS) entry which is preliminary data.</text>
</comment>
<proteinExistence type="predicted"/>
<accession>A0ACC4CQS0</accession>